<organism evidence="14 15">
    <name type="scientific">Plutella xylostella</name>
    <name type="common">Diamondback moth</name>
    <name type="synonym">Plutella maculipennis</name>
    <dbReference type="NCBI Taxonomy" id="51655"/>
    <lineage>
        <taxon>Eukaryota</taxon>
        <taxon>Metazoa</taxon>
        <taxon>Ecdysozoa</taxon>
        <taxon>Arthropoda</taxon>
        <taxon>Hexapoda</taxon>
        <taxon>Insecta</taxon>
        <taxon>Pterygota</taxon>
        <taxon>Neoptera</taxon>
        <taxon>Endopterygota</taxon>
        <taxon>Lepidoptera</taxon>
        <taxon>Glossata</taxon>
        <taxon>Ditrysia</taxon>
        <taxon>Yponomeutoidea</taxon>
        <taxon>Plutellidae</taxon>
        <taxon>Plutella</taxon>
    </lineage>
</organism>
<name>A0ABQ7QHZ6_PLUXY</name>
<keyword evidence="15" id="KW-1185">Reference proteome</keyword>
<dbReference type="CDD" id="cd07409">
    <property type="entry name" value="MPP_CD73_N"/>
    <property type="match status" value="1"/>
</dbReference>
<dbReference type="PANTHER" id="PTHR11575">
    <property type="entry name" value="5'-NUCLEOTIDASE-RELATED"/>
    <property type="match status" value="1"/>
</dbReference>
<feature type="domain" description="Calcineurin-like phosphoesterase" evidence="12">
    <location>
        <begin position="28"/>
        <end position="239"/>
    </location>
</feature>
<dbReference type="PROSITE" id="PS00786">
    <property type="entry name" value="5_NUCLEOTIDASE_2"/>
    <property type="match status" value="1"/>
</dbReference>
<evidence type="ECO:0000256" key="8">
    <source>
        <dbReference type="ARBA" id="ARBA00022729"/>
    </source>
</evidence>
<dbReference type="SUPFAM" id="SSF55816">
    <property type="entry name" value="5'-nucleotidase (syn. UDP-sugar hydrolase), C-terminal domain"/>
    <property type="match status" value="1"/>
</dbReference>
<dbReference type="InterPro" id="IPR004843">
    <property type="entry name" value="Calcineurin-like_PHP"/>
</dbReference>
<evidence type="ECO:0000256" key="4">
    <source>
        <dbReference type="ARBA" id="ARBA00022442"/>
    </source>
</evidence>
<dbReference type="Pfam" id="PF00149">
    <property type="entry name" value="Metallophos"/>
    <property type="match status" value="1"/>
</dbReference>
<accession>A0ABQ7QHZ6</accession>
<dbReference type="Gene3D" id="3.90.780.10">
    <property type="entry name" value="5'-Nucleotidase, C-terminal domain"/>
    <property type="match status" value="1"/>
</dbReference>
<dbReference type="PANTHER" id="PTHR11575:SF32">
    <property type="entry name" value="APYRASE-LIKE PROTEIN"/>
    <property type="match status" value="1"/>
</dbReference>
<dbReference type="InterPro" id="IPR036907">
    <property type="entry name" value="5'-Nucleotdase_C_sf"/>
</dbReference>
<dbReference type="InterPro" id="IPR029052">
    <property type="entry name" value="Metallo-depent_PP-like"/>
</dbReference>
<evidence type="ECO:0000256" key="2">
    <source>
        <dbReference type="ARBA" id="ARBA00006654"/>
    </source>
</evidence>
<evidence type="ECO:0000256" key="5">
    <source>
        <dbReference type="ARBA" id="ARBA00022525"/>
    </source>
</evidence>
<dbReference type="Gene3D" id="3.60.21.10">
    <property type="match status" value="1"/>
</dbReference>
<keyword evidence="6" id="KW-0800">Toxin</keyword>
<sequence length="543" mass="60182">MYKVIVLFLTAWLSVTVGEDNSDLFELNIVHFNDFHAHFDQVSPNGGPCESGETCIGGFARLFTAVKEAVEAEPDSLVLNGGDTFQGTIWYNFLRWDVSQHFMNMLPHDAHVLGNHEFDHDIDGLVPYLKALNAPMLAANVNSTLEPRMQGLYQNHTIVIRQGRRIGIIGVLLKDFSAPIGNIIMEDEVTAVNREAAILTAQGVDIIVVLSHCGYDSDQRMAARVVPEVDIIVGAHSHSLLYNGEAPSGDNAIGAYPTVVTQSSGHRIPIVQASCYTRYLGNIKFYIDSAGVVQSWSGLPIFLGTTIVRDPTIEALLEPWRQQVDAVGKEVLGRSRVSLNRSWCTQRECNMGSWAADGFLHQLMPRAAPGSWGYAHVCLINAGGLRVQINPGNVTTASLLMAIPFENMVQVYSLRGEHLLEALEFSVGTYQEPGSGFRSQRMLQVAGMRMTVNASAPVNARISEALIRCIECDVPRYEPLQPDRVYRVVSQDYIGDGGSGFTMLSEHRQDMEYIELDYVMLQDYMRHQGTVMQDLDGRIKIVY</sequence>
<dbReference type="PRINTS" id="PR01607">
    <property type="entry name" value="APYRASEFAMLY"/>
</dbReference>
<keyword evidence="5" id="KW-0964">Secreted</keyword>
<evidence type="ECO:0000256" key="1">
    <source>
        <dbReference type="ARBA" id="ARBA00004613"/>
    </source>
</evidence>
<evidence type="ECO:0000259" key="13">
    <source>
        <dbReference type="Pfam" id="PF02872"/>
    </source>
</evidence>
<keyword evidence="7" id="KW-0479">Metal-binding</keyword>
<reference evidence="14 15" key="1">
    <citation type="submission" date="2021-06" db="EMBL/GenBank/DDBJ databases">
        <title>A haploid diamondback moth (Plutella xylostella L.) genome assembly resolves 31 chromosomes and identifies a diamide resistance mutation.</title>
        <authorList>
            <person name="Ward C.M."/>
            <person name="Perry K.D."/>
            <person name="Baker G."/>
            <person name="Powis K."/>
            <person name="Heckel D.G."/>
            <person name="Baxter S.W."/>
        </authorList>
    </citation>
    <scope>NUCLEOTIDE SEQUENCE [LARGE SCALE GENOMIC DNA]</scope>
    <source>
        <strain evidence="14 15">LV</strain>
        <tissue evidence="14">Single pupa</tissue>
    </source>
</reference>
<keyword evidence="8 11" id="KW-0732">Signal</keyword>
<comment type="caution">
    <text evidence="14">The sequence shown here is derived from an EMBL/GenBank/DDBJ whole genome shotgun (WGS) entry which is preliminary data.</text>
</comment>
<evidence type="ECO:0000256" key="10">
    <source>
        <dbReference type="ARBA" id="ARBA00023240"/>
    </source>
</evidence>
<dbReference type="InterPro" id="IPR008334">
    <property type="entry name" value="5'-Nucleotdase_C"/>
</dbReference>
<keyword evidence="9 11" id="KW-0378">Hydrolase</keyword>
<dbReference type="InterPro" id="IPR006146">
    <property type="entry name" value="5'-Nucleotdase_CS"/>
</dbReference>
<dbReference type="Pfam" id="PF02872">
    <property type="entry name" value="5_nucleotid_C"/>
    <property type="match status" value="1"/>
</dbReference>
<dbReference type="EC" id="3.6.1.5" evidence="3"/>
<dbReference type="SUPFAM" id="SSF56300">
    <property type="entry name" value="Metallo-dependent phosphatases"/>
    <property type="match status" value="1"/>
</dbReference>
<evidence type="ECO:0000256" key="11">
    <source>
        <dbReference type="RuleBase" id="RU362119"/>
    </source>
</evidence>
<protein>
    <recommendedName>
        <fullName evidence="3">apyrase</fullName>
        <ecNumber evidence="3">3.6.1.5</ecNumber>
    </recommendedName>
</protein>
<comment type="subcellular location">
    <subcellularLocation>
        <location evidence="1">Secreted</location>
    </subcellularLocation>
</comment>
<evidence type="ECO:0000256" key="3">
    <source>
        <dbReference type="ARBA" id="ARBA00012148"/>
    </source>
</evidence>
<evidence type="ECO:0000259" key="12">
    <source>
        <dbReference type="Pfam" id="PF00149"/>
    </source>
</evidence>
<evidence type="ECO:0000256" key="7">
    <source>
        <dbReference type="ARBA" id="ARBA00022723"/>
    </source>
</evidence>
<dbReference type="InterPro" id="IPR006179">
    <property type="entry name" value="5_nucleotidase/apyrase"/>
</dbReference>
<feature type="domain" description="5'-Nucleotidase C-terminal" evidence="13">
    <location>
        <begin position="332"/>
        <end position="506"/>
    </location>
</feature>
<dbReference type="Proteomes" id="UP000823941">
    <property type="component" value="Chromosome 16"/>
</dbReference>
<feature type="signal peptide" evidence="11">
    <location>
        <begin position="1"/>
        <end position="18"/>
    </location>
</feature>
<comment type="similarity">
    <text evidence="2 11">Belongs to the 5'-nucleotidase family.</text>
</comment>
<evidence type="ECO:0000313" key="14">
    <source>
        <dbReference type="EMBL" id="KAG7303563.1"/>
    </source>
</evidence>
<keyword evidence="4" id="KW-1201">Platelet aggregation inhibiting toxin</keyword>
<evidence type="ECO:0000313" key="15">
    <source>
        <dbReference type="Proteomes" id="UP000823941"/>
    </source>
</evidence>
<proteinExistence type="inferred from homology"/>
<keyword evidence="11" id="KW-0547">Nucleotide-binding</keyword>
<keyword evidence="10" id="KW-1199">Hemostasis impairing toxin</keyword>
<gene>
    <name evidence="14" type="ORF">JYU34_012092</name>
</gene>
<evidence type="ECO:0000256" key="9">
    <source>
        <dbReference type="ARBA" id="ARBA00022801"/>
    </source>
</evidence>
<feature type="chain" id="PRO_5045013076" description="apyrase" evidence="11">
    <location>
        <begin position="19"/>
        <end position="543"/>
    </location>
</feature>
<evidence type="ECO:0000256" key="6">
    <source>
        <dbReference type="ARBA" id="ARBA00022656"/>
    </source>
</evidence>
<dbReference type="EMBL" id="JAHIBW010000016">
    <property type="protein sequence ID" value="KAG7303563.1"/>
    <property type="molecule type" value="Genomic_DNA"/>
</dbReference>